<accession>A0A671DN38</accession>
<feature type="site" description="Histone H3K4me3 binding" evidence="1">
    <location>
        <position position="119"/>
    </location>
</feature>
<feature type="compositionally biased region" description="Basic residues" evidence="2">
    <location>
        <begin position="75"/>
        <end position="87"/>
    </location>
</feature>
<feature type="site" description="Histone H3K4me3 binding" evidence="1">
    <location>
        <position position="108"/>
    </location>
</feature>
<sequence length="164" mass="19003">MVELVGNRTKQVDSHMEHFETQQEPARISLRTRQSRRQKSPTTRGPGNSATIRNQEHAANNYGHDDITSRMPKEKKAKNSKGKKCSKAKAEREASPTDLPIDPYEPTYCLCNQVSNGEMISCDNEYPIQWFHFFYYCPKCQGENKKTTDKALEKSRKERAYNRK</sequence>
<evidence type="ECO:0000313" key="3">
    <source>
        <dbReference type="Ensembl" id="ENSRFEP00010000875.1"/>
    </source>
</evidence>
<feature type="region of interest" description="Disordered" evidence="2">
    <location>
        <begin position="145"/>
        <end position="164"/>
    </location>
</feature>
<dbReference type="GO" id="GO:0045893">
    <property type="term" value="P:positive regulation of DNA-templated transcription"/>
    <property type="evidence" value="ECO:0007669"/>
    <property type="project" value="TreeGrafter"/>
</dbReference>
<name>A0A671DN38_RHIFE</name>
<dbReference type="SUPFAM" id="SSF57903">
    <property type="entry name" value="FYVE/PHD zinc finger"/>
    <property type="match status" value="1"/>
</dbReference>
<reference evidence="3" key="4">
    <citation type="submission" date="2025-08" db="UniProtKB">
        <authorList>
            <consortium name="Ensembl"/>
        </authorList>
    </citation>
    <scope>IDENTIFICATION</scope>
</reference>
<reference evidence="3 4" key="2">
    <citation type="journal article" date="2018" name="Annu Rev Anim Biosci">
        <title>Bat Biology, Genomes, and the Bat1K Project: To Generate Chromosome-Level Genomes for All Living Bat Species.</title>
        <authorList>
            <person name="Teeling E.C."/>
            <person name="Vernes S.C."/>
            <person name="Davalos L.M."/>
            <person name="Ray D.A."/>
            <person name="Gilbert M.T.P."/>
            <person name="Myers E."/>
        </authorList>
    </citation>
    <scope>NUCLEOTIDE SEQUENCE</scope>
</reference>
<evidence type="ECO:0000313" key="4">
    <source>
        <dbReference type="Proteomes" id="UP000472240"/>
    </source>
</evidence>
<dbReference type="PANTHER" id="PTHR10333">
    <property type="entry name" value="INHIBITOR OF GROWTH PROTEIN"/>
    <property type="match status" value="1"/>
</dbReference>
<feature type="compositionally biased region" description="Basic and acidic residues" evidence="2">
    <location>
        <begin position="63"/>
        <end position="74"/>
    </location>
</feature>
<dbReference type="Gene3D" id="3.30.40.10">
    <property type="entry name" value="Zinc/RING finger domain, C3HC4 (zinc finger)"/>
    <property type="match status" value="1"/>
</dbReference>
<dbReference type="Proteomes" id="UP000472240">
    <property type="component" value="Chromosome 6"/>
</dbReference>
<dbReference type="InterPro" id="IPR013083">
    <property type="entry name" value="Znf_RING/FYVE/PHD"/>
</dbReference>
<proteinExistence type="predicted"/>
<dbReference type="InParanoid" id="A0A671DN38"/>
<dbReference type="OMA" id="GECPLEW"/>
<evidence type="ECO:0000256" key="1">
    <source>
        <dbReference type="PIRSR" id="PIRSR628651-50"/>
    </source>
</evidence>
<feature type="site" description="Histone H3K4me3 binding" evidence="1">
    <location>
        <position position="130"/>
    </location>
</feature>
<feature type="site" description="Histone H3K4me3 binding" evidence="1">
    <location>
        <position position="123"/>
    </location>
</feature>
<dbReference type="GeneTree" id="ENSGT00940000155401"/>
<dbReference type="Ensembl" id="ENSRFET00010000986.1">
    <property type="protein sequence ID" value="ENSRFEP00010000875.1"/>
    <property type="gene ID" value="ENSRFEG00010000700.1"/>
</dbReference>
<dbReference type="InterPro" id="IPR011011">
    <property type="entry name" value="Znf_FYVE_PHD"/>
</dbReference>
<dbReference type="GO" id="GO:0005634">
    <property type="term" value="C:nucleus"/>
    <property type="evidence" value="ECO:0007669"/>
    <property type="project" value="TreeGrafter"/>
</dbReference>
<reference evidence="4" key="3">
    <citation type="submission" date="2018-12" db="EMBL/GenBank/DDBJ databases">
        <title>G10K-VGP greater horseshoe bat female genome, primary haplotype.</title>
        <authorList>
            <person name="Teeling E."/>
            <person name="Myers G."/>
            <person name="Vernes S."/>
            <person name="Pippel M."/>
            <person name="Winkler S."/>
            <person name="Fedrigo O."/>
            <person name="Rhie A."/>
            <person name="Koren S."/>
            <person name="Phillippy A."/>
            <person name="Lewin H."/>
            <person name="Damas J."/>
            <person name="Howe K."/>
            <person name="Mountcastle J."/>
            <person name="Jarvis E.D."/>
        </authorList>
    </citation>
    <scope>NUCLEOTIDE SEQUENCE [LARGE SCALE GENOMIC DNA]</scope>
</reference>
<protein>
    <submittedName>
        <fullName evidence="3">Uncharacterized protein</fullName>
    </submittedName>
</protein>
<feature type="compositionally biased region" description="Basic and acidic residues" evidence="2">
    <location>
        <begin position="10"/>
        <end position="21"/>
    </location>
</feature>
<dbReference type="AlphaFoldDB" id="A0A671DN38"/>
<feature type="compositionally biased region" description="Polar residues" evidence="2">
    <location>
        <begin position="40"/>
        <end position="53"/>
    </location>
</feature>
<evidence type="ECO:0000256" key="2">
    <source>
        <dbReference type="SAM" id="MobiDB-lite"/>
    </source>
</evidence>
<dbReference type="InterPro" id="IPR028651">
    <property type="entry name" value="ING_fam"/>
</dbReference>
<dbReference type="PANTHER" id="PTHR10333:SF89">
    <property type="entry name" value="INHIBITOR OF GROWTH PROTEIN"/>
    <property type="match status" value="1"/>
</dbReference>
<keyword evidence="4" id="KW-1185">Reference proteome</keyword>
<reference evidence="3 4" key="1">
    <citation type="journal article" date="2015" name="Annu Rev Anim Biosci">
        <title>The Genome 10K Project: a way forward.</title>
        <authorList>
            <person name="Koepfli K.P."/>
            <person name="Paten B."/>
            <person name="O'Brien S.J."/>
            <person name="Koepfli K.P."/>
            <person name="Paten B."/>
            <person name="Antunes A."/>
            <person name="Belov K."/>
            <person name="Bustamante C."/>
            <person name="Castoe T.A."/>
            <person name="Clawson H."/>
            <person name="Crawford A.J."/>
            <person name="Diekhans M."/>
            <person name="Distel D."/>
            <person name="Durbin R."/>
            <person name="Earl D."/>
            <person name="Fujita M.K."/>
            <person name="Gamble T."/>
            <person name="Georges A."/>
            <person name="Gemmell N."/>
            <person name="Gilbert M.T."/>
            <person name="Graves J.M."/>
            <person name="Green R.E."/>
            <person name="Hickey G."/>
            <person name="Jarvis E.D."/>
            <person name="Johnson W."/>
            <person name="Komissarov A."/>
            <person name="Korf I."/>
            <person name="Kuhn R."/>
            <person name="Larkin D.M."/>
            <person name="Lewin H."/>
            <person name="Lopez J.V."/>
            <person name="Ma J."/>
            <person name="Marques-Bonet T."/>
            <person name="Miller W."/>
            <person name="Murphy R."/>
            <person name="Pevzner P."/>
            <person name="Shapiro B."/>
            <person name="Steiner C."/>
            <person name="Tamazian G."/>
            <person name="Venkatesh B."/>
            <person name="Wang J."/>
            <person name="Wayne R."/>
            <person name="Wiley E."/>
            <person name="Yang H."/>
            <person name="Zhang G."/>
            <person name="Haussler D."/>
            <person name="Ryder O."/>
            <person name="O'Brien S.J."/>
        </authorList>
    </citation>
    <scope>NUCLEOTIDE SEQUENCE</scope>
</reference>
<organism evidence="3 4">
    <name type="scientific">Rhinolophus ferrumequinum</name>
    <name type="common">Greater horseshoe bat</name>
    <dbReference type="NCBI Taxonomy" id="59479"/>
    <lineage>
        <taxon>Eukaryota</taxon>
        <taxon>Metazoa</taxon>
        <taxon>Chordata</taxon>
        <taxon>Craniata</taxon>
        <taxon>Vertebrata</taxon>
        <taxon>Euteleostomi</taxon>
        <taxon>Mammalia</taxon>
        <taxon>Eutheria</taxon>
        <taxon>Laurasiatheria</taxon>
        <taxon>Chiroptera</taxon>
        <taxon>Yinpterochiroptera</taxon>
        <taxon>Rhinolophoidea</taxon>
        <taxon>Rhinolophidae</taxon>
        <taxon>Rhinolophinae</taxon>
        <taxon>Rhinolophus</taxon>
    </lineage>
</organism>
<feature type="region of interest" description="Disordered" evidence="2">
    <location>
        <begin position="1"/>
        <end position="99"/>
    </location>
</feature>
<reference evidence="3" key="5">
    <citation type="submission" date="2025-09" db="UniProtKB">
        <authorList>
            <consortium name="Ensembl"/>
        </authorList>
    </citation>
    <scope>IDENTIFICATION</scope>
</reference>